<dbReference type="InterPro" id="IPR017441">
    <property type="entry name" value="Protein_kinase_ATP_BS"/>
</dbReference>
<dbReference type="CDD" id="cd14014">
    <property type="entry name" value="STKc_PknB_like"/>
    <property type="match status" value="1"/>
</dbReference>
<dbReference type="SUPFAM" id="SSF56112">
    <property type="entry name" value="Protein kinase-like (PK-like)"/>
    <property type="match status" value="1"/>
</dbReference>
<keyword evidence="6" id="KW-0175">Coiled coil</keyword>
<dbReference type="EMBL" id="VRYZ01000002">
    <property type="protein sequence ID" value="TXS93387.1"/>
    <property type="molecule type" value="Genomic_DNA"/>
</dbReference>
<dbReference type="Gene3D" id="1.10.510.10">
    <property type="entry name" value="Transferase(Phosphotransferase) domain 1"/>
    <property type="match status" value="1"/>
</dbReference>
<dbReference type="InterPro" id="IPR008271">
    <property type="entry name" value="Ser/Thr_kinase_AS"/>
</dbReference>
<dbReference type="SUPFAM" id="SSF56436">
    <property type="entry name" value="C-type lectin-like"/>
    <property type="match status" value="1"/>
</dbReference>
<dbReference type="PROSITE" id="PS00107">
    <property type="entry name" value="PROTEIN_KINASE_ATP"/>
    <property type="match status" value="1"/>
</dbReference>
<evidence type="ECO:0000256" key="2">
    <source>
        <dbReference type="ARBA" id="ARBA00022741"/>
    </source>
</evidence>
<dbReference type="InterPro" id="IPR042095">
    <property type="entry name" value="SUMF_sf"/>
</dbReference>
<evidence type="ECO:0000313" key="10">
    <source>
        <dbReference type="Proteomes" id="UP000321933"/>
    </source>
</evidence>
<dbReference type="GO" id="GO:0004674">
    <property type="term" value="F:protein serine/threonine kinase activity"/>
    <property type="evidence" value="ECO:0007669"/>
    <property type="project" value="TreeGrafter"/>
</dbReference>
<evidence type="ECO:0000256" key="7">
    <source>
        <dbReference type="SAM" id="MobiDB-lite"/>
    </source>
</evidence>
<comment type="caution">
    <text evidence="9">The sequence shown here is derived from an EMBL/GenBank/DDBJ whole genome shotgun (WGS) entry which is preliminary data.</text>
</comment>
<feature type="binding site" evidence="5">
    <location>
        <position position="176"/>
    </location>
    <ligand>
        <name>ATP</name>
        <dbReference type="ChEBI" id="CHEBI:30616"/>
    </ligand>
</feature>
<organism evidence="9 10">
    <name type="scientific">Parahaliea aestuarii</name>
    <dbReference type="NCBI Taxonomy" id="1852021"/>
    <lineage>
        <taxon>Bacteria</taxon>
        <taxon>Pseudomonadati</taxon>
        <taxon>Pseudomonadota</taxon>
        <taxon>Gammaproteobacteria</taxon>
        <taxon>Cellvibrionales</taxon>
        <taxon>Halieaceae</taxon>
        <taxon>Parahaliea</taxon>
    </lineage>
</organism>
<dbReference type="Proteomes" id="UP000321933">
    <property type="component" value="Unassembled WGS sequence"/>
</dbReference>
<dbReference type="InterPro" id="IPR000719">
    <property type="entry name" value="Prot_kinase_dom"/>
</dbReference>
<evidence type="ECO:0000256" key="1">
    <source>
        <dbReference type="ARBA" id="ARBA00022679"/>
    </source>
</evidence>
<gene>
    <name evidence="9" type="ORF">FVW59_06020</name>
</gene>
<evidence type="ECO:0000256" key="5">
    <source>
        <dbReference type="PROSITE-ProRule" id="PRU10141"/>
    </source>
</evidence>
<dbReference type="GO" id="GO:0005524">
    <property type="term" value="F:ATP binding"/>
    <property type="evidence" value="ECO:0007669"/>
    <property type="project" value="UniProtKB-UniRule"/>
</dbReference>
<dbReference type="PROSITE" id="PS00108">
    <property type="entry name" value="PROTEIN_KINASE_ST"/>
    <property type="match status" value="1"/>
</dbReference>
<keyword evidence="10" id="KW-1185">Reference proteome</keyword>
<keyword evidence="1" id="KW-0808">Transferase</keyword>
<dbReference type="PROSITE" id="PS50011">
    <property type="entry name" value="PROTEIN_KINASE_DOM"/>
    <property type="match status" value="1"/>
</dbReference>
<feature type="domain" description="Protein kinase" evidence="8">
    <location>
        <begin position="141"/>
        <end position="416"/>
    </location>
</feature>
<keyword evidence="4 5" id="KW-0067">ATP-binding</keyword>
<dbReference type="InterPro" id="IPR016187">
    <property type="entry name" value="CTDL_fold"/>
</dbReference>
<dbReference type="Gene3D" id="3.90.1580.10">
    <property type="entry name" value="paralog of FGE (formylglycine-generating enzyme)"/>
    <property type="match status" value="1"/>
</dbReference>
<feature type="compositionally biased region" description="Basic and acidic residues" evidence="7">
    <location>
        <begin position="14"/>
        <end position="26"/>
    </location>
</feature>
<evidence type="ECO:0000256" key="3">
    <source>
        <dbReference type="ARBA" id="ARBA00022777"/>
    </source>
</evidence>
<feature type="region of interest" description="Disordered" evidence="7">
    <location>
        <begin position="1"/>
        <end position="49"/>
    </location>
</feature>
<evidence type="ECO:0000256" key="4">
    <source>
        <dbReference type="ARBA" id="ARBA00022840"/>
    </source>
</evidence>
<feature type="coiled-coil region" evidence="6">
    <location>
        <begin position="607"/>
        <end position="641"/>
    </location>
</feature>
<dbReference type="PANTHER" id="PTHR43289">
    <property type="entry name" value="MITOGEN-ACTIVATED PROTEIN KINASE KINASE KINASE 20-RELATED"/>
    <property type="match status" value="1"/>
</dbReference>
<keyword evidence="3 9" id="KW-0418">Kinase</keyword>
<evidence type="ECO:0000313" key="9">
    <source>
        <dbReference type="EMBL" id="TXS93387.1"/>
    </source>
</evidence>
<reference evidence="9 10" key="1">
    <citation type="submission" date="2019-08" db="EMBL/GenBank/DDBJ databases">
        <title>Parahaliea maris sp. nov., isolated from the surface seawater.</title>
        <authorList>
            <person name="Liu Y."/>
        </authorList>
    </citation>
    <scope>NUCLEOTIDE SEQUENCE [LARGE SCALE GENOMIC DNA]</scope>
    <source>
        <strain evidence="9 10">S2-26</strain>
    </source>
</reference>
<name>A0A5C9A1A0_9GAMM</name>
<dbReference type="RefSeq" id="WP_148063323.1">
    <property type="nucleotide sequence ID" value="NZ_VRYZ01000002.1"/>
</dbReference>
<dbReference type="InterPro" id="IPR005532">
    <property type="entry name" value="SUMF_dom"/>
</dbReference>
<protein>
    <submittedName>
        <fullName evidence="9">Protein kinase</fullName>
    </submittedName>
</protein>
<dbReference type="Pfam" id="PF03781">
    <property type="entry name" value="FGE-sulfatase"/>
    <property type="match status" value="1"/>
</dbReference>
<dbReference type="PANTHER" id="PTHR43289:SF6">
    <property type="entry name" value="SERINE_THREONINE-PROTEIN KINASE NEKL-3"/>
    <property type="match status" value="1"/>
</dbReference>
<proteinExistence type="predicted"/>
<dbReference type="Gene3D" id="3.30.200.20">
    <property type="entry name" value="Phosphorylase Kinase, domain 1"/>
    <property type="match status" value="1"/>
</dbReference>
<dbReference type="OrthoDB" id="9801841at2"/>
<sequence length="958" mass="104882">MSTKKSDAAPPDTTNRRDEAGDDKTRVMPQGESANTPAGTDPTRRMPPAEDDVTRVILPDSDDQTVAAVDATQVMIPVPDADSAGDETIVQSGETVMVSVSELDAIKKKSSAEPTHLKASSELLDVKAIRARGDTVIKDRFVLKQLLGVGGMGSVYKAQDLRKVEARDRDPWVAIKLLNEDFREHPAAFVSLQREARKSQTLAHPNIVQVFDFDRDGDSVFMTMELLQGHPFTEYIDNHPGGIPLDDVMRYIRDMGAALSHAHANRIIHADFKPGNVFLTGNDKVKVLDFGIARAVTHAEADTSDDDKTIFDPGSLGALTPAYASLEMLAGMEPEARDDLYALGCIAYQLLTGKHPYNKMPAHEVKNKGLTPVRPAKLPLRKWRALKRAIALHREDRFDSIDDFLDRFAPVAHPWAWGFAATAAIAVVIGGVGVWQGLDSKLGEEERKAEIQAQEALLSERSKALEAAKGVQAQLDGNFRSLQARVEEMKNALDQRRFAFDGTEAWQQQTDRQRDILASVYSAQPWEQLLVDAKVTDQSVLEPMREAEQARRDKAAANLQNWLENYQHQVADSYLEFARREYEQERFVSARSSITQAESLYPGAPRLRETRQGLEDAEAAYRAANAALAREAAEAERAQRLAALELELTASDEAVNADLGKCANTLDRTGRGGTFSYDIPALAALLANQRQRFVVDFGEQVSSLQQGYVDKLGECIQIYGFSDPAAAKSVLAQASQAFPAHASRLAALPITPWNNCKDSFAGRGERYTCQDRLFGSDLKGPVLVMVPGAGAQGAYAIGKYEITVGEFNQYCEATGDCSASAADPLLPVTGRSLSELQGYLDWLSASTGFHYQLPELEQWRRAATSVEAELDTGRNCYLDSRGIVKGRVLLPADTGRSNAWGLVNYVGNARELVRDADAVRAVGGSRLDPMDDCTLATVADAVPNGDEVTGFRVMRTLP</sequence>
<dbReference type="Pfam" id="PF00069">
    <property type="entry name" value="Pkinase"/>
    <property type="match status" value="1"/>
</dbReference>
<evidence type="ECO:0000259" key="8">
    <source>
        <dbReference type="PROSITE" id="PS50011"/>
    </source>
</evidence>
<dbReference type="InterPro" id="IPR011009">
    <property type="entry name" value="Kinase-like_dom_sf"/>
</dbReference>
<accession>A0A5C9A1A0</accession>
<evidence type="ECO:0000256" key="6">
    <source>
        <dbReference type="SAM" id="Coils"/>
    </source>
</evidence>
<keyword evidence="2 5" id="KW-0547">Nucleotide-binding</keyword>
<dbReference type="AlphaFoldDB" id="A0A5C9A1A0"/>